<accession>A0A443JXK3</accession>
<dbReference type="EMBL" id="SAUY01000079">
    <property type="protein sequence ID" value="RWR25216.1"/>
    <property type="molecule type" value="Genomic_DNA"/>
</dbReference>
<evidence type="ECO:0000313" key="1">
    <source>
        <dbReference type="EMBL" id="RWR25216.1"/>
    </source>
</evidence>
<evidence type="ECO:0000313" key="2">
    <source>
        <dbReference type="Proteomes" id="UP000284451"/>
    </source>
</evidence>
<sequence>MAKHIILTDATIDPADVILVRRSGLPQVVGDLAADSYTVRDTSAPVSVTVTGAAIPAPVNTTPPSITGTPTVGQTLTASEGAWTGSPTITLQWLRGTTAISGATGLTYVLTEADAGADISVRATATNAGGPATATSTAVGPVTDVPVVTPPAAFAPGDWSLLTGLAAGEARLTINNVPTAGATSVEYTNDGGVTCYRLSAAAAGTYTLKMAAASAFYPFMIRAVKDNERTEWSAPKSTITGSGVPAAAVPADFQNITAIIIIGASHSAAAWGTQGNLGTYLSVAKEDFGFGSIPILPYPFSGSSSSDAMSRYDMVKANATVSAIPGKRLWILDYGGNDPSSDNAGTGTRLKAVADAIVAAGDLAIIIPQTKRVPPYVAADSNQAAVNTLYDLNVNYLEPLAAQYNGGAFSWSNGRSIINPYSMADRQPGFLSADGNHGYTANLMAKQILGMLRARIDGAATVSGTRSGKTFIVTCTNGTVWAKPEKNNIGTLGSAGGSVFAKGLRATDGTWDPDVMVQRELLAVVTNADISGATIADQDLNTADILTLSMGNNTATDHVFRLYNQVPGDVVTITAFAYRAGAITMTQLSTSANGGPAKLLSAKAGDTNYVTLDPVTVPESGIIEVRGTPVGTGYHYMTGIKLVYS</sequence>
<dbReference type="AlphaFoldDB" id="A0A443JXK3"/>
<organism evidence="1 2">
    <name type="scientific">Paenirhodobacter populi</name>
    <dbReference type="NCBI Taxonomy" id="2306993"/>
    <lineage>
        <taxon>Bacteria</taxon>
        <taxon>Pseudomonadati</taxon>
        <taxon>Pseudomonadota</taxon>
        <taxon>Alphaproteobacteria</taxon>
        <taxon>Rhodobacterales</taxon>
        <taxon>Rhodobacter group</taxon>
        <taxon>Paenirhodobacter</taxon>
    </lineage>
</organism>
<proteinExistence type="predicted"/>
<reference evidence="1 2" key="1">
    <citation type="submission" date="2019-01" db="EMBL/GenBank/DDBJ databases">
        <title>Sinorhodobacter populi sp. nov. isolated from the symptomatic bark tissue of Populus euramericana canker.</title>
        <authorList>
            <person name="Xu G."/>
        </authorList>
    </citation>
    <scope>NUCLEOTIDE SEQUENCE [LARGE SCALE GENOMIC DNA]</scope>
    <source>
        <strain evidence="1 2">07D10-4-3</strain>
    </source>
</reference>
<reference evidence="1 2" key="2">
    <citation type="submission" date="2019-01" db="EMBL/GenBank/DDBJ databases">
        <authorList>
            <person name="Li Y."/>
        </authorList>
    </citation>
    <scope>NUCLEOTIDE SEQUENCE [LARGE SCALE GENOMIC DNA]</scope>
    <source>
        <strain evidence="1 2">07D10-4-3</strain>
    </source>
</reference>
<comment type="caution">
    <text evidence="1">The sequence shown here is derived from an EMBL/GenBank/DDBJ whole genome shotgun (WGS) entry which is preliminary data.</text>
</comment>
<gene>
    <name evidence="1" type="ORF">D2T29_22265</name>
</gene>
<protein>
    <submittedName>
        <fullName evidence="1">Uncharacterized protein</fullName>
    </submittedName>
</protein>
<dbReference type="Gene3D" id="2.60.40.2700">
    <property type="match status" value="1"/>
</dbReference>
<dbReference type="RefSeq" id="WP_128234206.1">
    <property type="nucleotide sequence ID" value="NZ_SAUY01000079.1"/>
</dbReference>
<name>A0A443JXK3_9RHOB</name>
<dbReference type="Proteomes" id="UP000284451">
    <property type="component" value="Unassembled WGS sequence"/>
</dbReference>